<accession>A0ABM6LWJ5</accession>
<proteinExistence type="predicted"/>
<keyword evidence="2" id="KW-1185">Reference proteome</keyword>
<organism evidence="1 2">
    <name type="scientific">Francisella halioticida</name>
    <dbReference type="NCBI Taxonomy" id="549298"/>
    <lineage>
        <taxon>Bacteria</taxon>
        <taxon>Pseudomonadati</taxon>
        <taxon>Pseudomonadota</taxon>
        <taxon>Gammaproteobacteria</taxon>
        <taxon>Thiotrichales</taxon>
        <taxon>Francisellaceae</taxon>
        <taxon>Francisella</taxon>
    </lineage>
</organism>
<dbReference type="Proteomes" id="UP000249910">
    <property type="component" value="Chromosome"/>
</dbReference>
<protein>
    <submittedName>
        <fullName evidence="1">Uncharacterized protein</fullName>
    </submittedName>
</protein>
<reference evidence="1 2" key="1">
    <citation type="submission" date="2017-06" db="EMBL/GenBank/DDBJ databases">
        <title>Complete genome of Francisella halioticida.</title>
        <authorList>
            <person name="Sjodin A."/>
        </authorList>
    </citation>
    <scope>NUCLEOTIDE SEQUENCE [LARGE SCALE GENOMIC DNA]</scope>
    <source>
        <strain evidence="1 2">DSM 23729</strain>
    </source>
</reference>
<evidence type="ECO:0000313" key="2">
    <source>
        <dbReference type="Proteomes" id="UP000249910"/>
    </source>
</evidence>
<dbReference type="EMBL" id="CP022132">
    <property type="protein sequence ID" value="ASG67026.1"/>
    <property type="molecule type" value="Genomic_DNA"/>
</dbReference>
<gene>
    <name evidence="1" type="ORF">CDV26_00255</name>
</gene>
<name>A0ABM6LWJ5_9GAMM</name>
<evidence type="ECO:0000313" key="1">
    <source>
        <dbReference type="EMBL" id="ASG67026.1"/>
    </source>
</evidence>
<sequence length="143" mass="16320">MSLSQSRLINKYVKNDSIINVSDSFSYKGDISILYTKLGIENVIIPEIKSYNTTIKLLSQYSINTNSLENYYNLALDNYISSYKKTYIDLIGEYKTNISANDIMYSLSLMTSANSQFNNILGVLSRNTTLDCSIRFLFDLLKL</sequence>